<dbReference type="AlphaFoldDB" id="A0A1Q9D317"/>
<dbReference type="SUPFAM" id="SSF56112">
    <property type="entry name" value="Protein kinase-like (PK-like)"/>
    <property type="match status" value="1"/>
</dbReference>
<comment type="caution">
    <text evidence="6">The sequence shown here is derived from an EMBL/GenBank/DDBJ whole genome shotgun (WGS) entry which is preliminary data.</text>
</comment>
<dbReference type="Proteomes" id="UP000186817">
    <property type="component" value="Unassembled WGS sequence"/>
</dbReference>
<evidence type="ECO:0000256" key="2">
    <source>
        <dbReference type="ARBA" id="ARBA00022840"/>
    </source>
</evidence>
<dbReference type="InterPro" id="IPR011009">
    <property type="entry name" value="Kinase-like_dom_sf"/>
</dbReference>
<dbReference type="EMBL" id="LSRX01000754">
    <property type="protein sequence ID" value="OLP89535.1"/>
    <property type="molecule type" value="Genomic_DNA"/>
</dbReference>
<evidence type="ECO:0000313" key="6">
    <source>
        <dbReference type="EMBL" id="OLP89535.1"/>
    </source>
</evidence>
<feature type="binding site" evidence="3">
    <location>
        <position position="349"/>
    </location>
    <ligand>
        <name>ATP</name>
        <dbReference type="ChEBI" id="CHEBI:30616"/>
    </ligand>
</feature>
<feature type="region of interest" description="Disordered" evidence="4">
    <location>
        <begin position="625"/>
        <end position="652"/>
    </location>
</feature>
<keyword evidence="1 3" id="KW-0547">Nucleotide-binding</keyword>
<evidence type="ECO:0000256" key="3">
    <source>
        <dbReference type="PROSITE-ProRule" id="PRU10141"/>
    </source>
</evidence>
<dbReference type="PANTHER" id="PTHR44329">
    <property type="entry name" value="SERINE/THREONINE-PROTEIN KINASE TNNI3K-RELATED"/>
    <property type="match status" value="1"/>
</dbReference>
<dbReference type="Pfam" id="PF00069">
    <property type="entry name" value="Pkinase"/>
    <property type="match status" value="1"/>
</dbReference>
<evidence type="ECO:0000256" key="1">
    <source>
        <dbReference type="ARBA" id="ARBA00022741"/>
    </source>
</evidence>
<dbReference type="GO" id="GO:0005524">
    <property type="term" value="F:ATP binding"/>
    <property type="evidence" value="ECO:0007669"/>
    <property type="project" value="UniProtKB-UniRule"/>
</dbReference>
<dbReference type="InterPro" id="IPR000719">
    <property type="entry name" value="Prot_kinase_dom"/>
</dbReference>
<gene>
    <name evidence="6" type="ORF">AK812_SmicGene28980</name>
</gene>
<dbReference type="InterPro" id="IPR008271">
    <property type="entry name" value="Ser/Thr_kinase_AS"/>
</dbReference>
<dbReference type="PROSITE" id="PS00108">
    <property type="entry name" value="PROTEIN_KINASE_ST"/>
    <property type="match status" value="1"/>
</dbReference>
<name>A0A1Q9D317_SYMMI</name>
<keyword evidence="7" id="KW-1185">Reference proteome</keyword>
<dbReference type="Gene3D" id="3.30.200.20">
    <property type="entry name" value="Phosphorylase Kinase, domain 1"/>
    <property type="match status" value="1"/>
</dbReference>
<organism evidence="6 7">
    <name type="scientific">Symbiodinium microadriaticum</name>
    <name type="common">Dinoflagellate</name>
    <name type="synonym">Zooxanthella microadriatica</name>
    <dbReference type="NCBI Taxonomy" id="2951"/>
    <lineage>
        <taxon>Eukaryota</taxon>
        <taxon>Sar</taxon>
        <taxon>Alveolata</taxon>
        <taxon>Dinophyceae</taxon>
        <taxon>Suessiales</taxon>
        <taxon>Symbiodiniaceae</taxon>
        <taxon>Symbiodinium</taxon>
    </lineage>
</organism>
<accession>A0A1Q9D317</accession>
<dbReference type="InterPro" id="IPR051681">
    <property type="entry name" value="Ser/Thr_Kinases-Pseudokinases"/>
</dbReference>
<evidence type="ECO:0000256" key="4">
    <source>
        <dbReference type="SAM" id="MobiDB-lite"/>
    </source>
</evidence>
<dbReference type="GO" id="GO:0004674">
    <property type="term" value="F:protein serine/threonine kinase activity"/>
    <property type="evidence" value="ECO:0007669"/>
    <property type="project" value="TreeGrafter"/>
</dbReference>
<feature type="compositionally biased region" description="Basic and acidic residues" evidence="4">
    <location>
        <begin position="631"/>
        <end position="646"/>
    </location>
</feature>
<keyword evidence="2 3" id="KW-0067">ATP-binding</keyword>
<dbReference type="Gene3D" id="1.10.510.10">
    <property type="entry name" value="Transferase(Phosphotransferase) domain 1"/>
    <property type="match status" value="1"/>
</dbReference>
<dbReference type="OrthoDB" id="339325at2759"/>
<dbReference type="PROSITE" id="PS00107">
    <property type="entry name" value="PROTEIN_KINASE_ATP"/>
    <property type="match status" value="1"/>
</dbReference>
<dbReference type="SMART" id="SM00220">
    <property type="entry name" value="S_TKc"/>
    <property type="match status" value="1"/>
</dbReference>
<feature type="domain" description="Protein kinase" evidence="5">
    <location>
        <begin position="322"/>
        <end position="617"/>
    </location>
</feature>
<evidence type="ECO:0000259" key="5">
    <source>
        <dbReference type="PROSITE" id="PS50011"/>
    </source>
</evidence>
<dbReference type="PROSITE" id="PS50011">
    <property type="entry name" value="PROTEIN_KINASE_DOM"/>
    <property type="match status" value="1"/>
</dbReference>
<sequence length="652" mass="71284">MFAALAAEVWKTRVASPRLGQGQSGLTASRIIGVSVRLRHLCERRLAPESLRSFFSMCPKLLASLNRGAVWGLVTSASAVKQALFLGRVRLLDRQTVTSIDDAVDSLNRRLVWCPEDGCAVFNAADRSIAAAAASRTELSLIGETEAQSIFQRSSQPGGGKNGAPGQSARWVAFADLREVSSSSSSVTGPPARGSFGASPTGEVLRQNSLAAQGMLQFPQVEELPQRELALLHADKLFRAQALKYRRYWAFPGWSYSQLTSVSARFASPVRPAGGDSLKIGDPDSQRPKLVGCIMPRSAGEINVTTSQPLAKAPIKVRYGELTFVERLGKGEFGEVFRGLYLNKEVAIKQLFFDENMTELVVQDLAREIDSFRHLSHKRLVGLGEVFFCSPLLLAISTFDPQGKLRDLAIASPLALHPRYLHSQTPTIVHRDLKSLNVVLDLSLNIKLVEDKVSEPAQTGGRATATMGCSQSSTVAEAKAQQHSTHAHAFPTKEAMSKLRDAPKQVKSTKSTLSEASASEAAAVDKLADLRRCVLQVGDNRMVECDEPSVQQDYNSWKHEVDAQDLKALKEGHAVPVNRTADQHLAKKMKSSLSELTEDPSKLKRAVQLRRMDREEIAAYRNVLSLNGVEGSKEDNKQAKSRERTSQPKPSL</sequence>
<reference evidence="6 7" key="1">
    <citation type="submission" date="2016-02" db="EMBL/GenBank/DDBJ databases">
        <title>Genome analysis of coral dinoflagellate symbionts highlights evolutionary adaptations to a symbiotic lifestyle.</title>
        <authorList>
            <person name="Aranda M."/>
            <person name="Li Y."/>
            <person name="Liew Y.J."/>
            <person name="Baumgarten S."/>
            <person name="Simakov O."/>
            <person name="Wilson M."/>
            <person name="Piel J."/>
            <person name="Ashoor H."/>
            <person name="Bougouffa S."/>
            <person name="Bajic V.B."/>
            <person name="Ryu T."/>
            <person name="Ravasi T."/>
            <person name="Bayer T."/>
            <person name="Micklem G."/>
            <person name="Kim H."/>
            <person name="Bhak J."/>
            <person name="Lajeunesse T.C."/>
            <person name="Voolstra C.R."/>
        </authorList>
    </citation>
    <scope>NUCLEOTIDE SEQUENCE [LARGE SCALE GENOMIC DNA]</scope>
    <source>
        <strain evidence="6 7">CCMP2467</strain>
    </source>
</reference>
<evidence type="ECO:0000313" key="7">
    <source>
        <dbReference type="Proteomes" id="UP000186817"/>
    </source>
</evidence>
<dbReference type="InterPro" id="IPR017441">
    <property type="entry name" value="Protein_kinase_ATP_BS"/>
</dbReference>
<protein>
    <recommendedName>
        <fullName evidence="5">Protein kinase domain-containing protein</fullName>
    </recommendedName>
</protein>
<proteinExistence type="predicted"/>